<reference evidence="15" key="1">
    <citation type="journal article" date="2014" name="Nat. Commun.">
        <title>The rainbow trout genome provides novel insights into evolution after whole-genome duplication in vertebrates.</title>
        <authorList>
            <person name="Berthelot C."/>
            <person name="Brunet F."/>
            <person name="Chalopin D."/>
            <person name="Juanchich A."/>
            <person name="Bernard M."/>
            <person name="Noel B."/>
            <person name="Bento P."/>
            <person name="Da Silva C."/>
            <person name="Labadie K."/>
            <person name="Alberti A."/>
            <person name="Aury J.M."/>
            <person name="Louis A."/>
            <person name="Dehais P."/>
            <person name="Bardou P."/>
            <person name="Montfort J."/>
            <person name="Klopp C."/>
            <person name="Cabau C."/>
            <person name="Gaspin C."/>
            <person name="Thorgaard G.H."/>
            <person name="Boussaha M."/>
            <person name="Quillet E."/>
            <person name="Guyomard R."/>
            <person name="Galiana D."/>
            <person name="Bobe J."/>
            <person name="Volff J.N."/>
            <person name="Genet C."/>
            <person name="Wincker P."/>
            <person name="Jaillon O."/>
            <person name="Roest Crollius H."/>
            <person name="Guiguen Y."/>
        </authorList>
    </citation>
    <scope>NUCLEOTIDE SEQUENCE [LARGE SCALE GENOMIC DNA]</scope>
</reference>
<feature type="domain" description="Cadherin" evidence="14">
    <location>
        <begin position="3648"/>
        <end position="3757"/>
    </location>
</feature>
<protein>
    <recommendedName>
        <fullName evidence="14">Cadherin domain-containing protein</fullName>
    </recommendedName>
</protein>
<dbReference type="PANTHER" id="PTHR24028:SF296">
    <property type="entry name" value="PROTOCADHERIN 1 GAMMA 11 PRECURSOR-RELATED"/>
    <property type="match status" value="1"/>
</dbReference>
<reference evidence="15" key="2">
    <citation type="submission" date="2014-03" db="EMBL/GenBank/DDBJ databases">
        <authorList>
            <person name="Genoscope - CEA"/>
        </authorList>
    </citation>
    <scope>NUCLEOTIDE SEQUENCE</scope>
</reference>
<dbReference type="InterPro" id="IPR015919">
    <property type="entry name" value="Cadherin-like_sf"/>
</dbReference>
<organism evidence="15 16">
    <name type="scientific">Oncorhynchus mykiss</name>
    <name type="common">Rainbow trout</name>
    <name type="synonym">Salmo gairdneri</name>
    <dbReference type="NCBI Taxonomy" id="8022"/>
    <lineage>
        <taxon>Eukaryota</taxon>
        <taxon>Metazoa</taxon>
        <taxon>Chordata</taxon>
        <taxon>Craniata</taxon>
        <taxon>Vertebrata</taxon>
        <taxon>Euteleostomi</taxon>
        <taxon>Actinopterygii</taxon>
        <taxon>Neopterygii</taxon>
        <taxon>Teleostei</taxon>
        <taxon>Protacanthopterygii</taxon>
        <taxon>Salmoniformes</taxon>
        <taxon>Salmonidae</taxon>
        <taxon>Salmoninae</taxon>
        <taxon>Oncorhynchus</taxon>
    </lineage>
</organism>
<evidence type="ECO:0000256" key="12">
    <source>
        <dbReference type="PROSITE-ProRule" id="PRU00043"/>
    </source>
</evidence>
<feature type="domain" description="Cadherin" evidence="14">
    <location>
        <begin position="5304"/>
        <end position="5401"/>
    </location>
</feature>
<feature type="domain" description="Cadherin" evidence="14">
    <location>
        <begin position="5180"/>
        <end position="5289"/>
    </location>
</feature>
<feature type="domain" description="Cadherin" evidence="14">
    <location>
        <begin position="2495"/>
        <end position="2609"/>
    </location>
</feature>
<dbReference type="GO" id="GO:0005509">
    <property type="term" value="F:calcium ion binding"/>
    <property type="evidence" value="ECO:0007669"/>
    <property type="project" value="UniProtKB-UniRule"/>
</dbReference>
<dbReference type="GO" id="GO:0009653">
    <property type="term" value="P:anatomical structure morphogenesis"/>
    <property type="evidence" value="ECO:0007669"/>
    <property type="project" value="UniProtKB-ARBA"/>
</dbReference>
<feature type="transmembrane region" description="Helical" evidence="13">
    <location>
        <begin position="1651"/>
        <end position="1676"/>
    </location>
</feature>
<dbReference type="Pfam" id="PF00028">
    <property type="entry name" value="Cadherin"/>
    <property type="match status" value="30"/>
</dbReference>
<dbReference type="InterPro" id="IPR032455">
    <property type="entry name" value="Cadherin_C"/>
</dbReference>
<keyword evidence="6" id="KW-0677">Repeat</keyword>
<feature type="domain" description="Cadherin" evidence="14">
    <location>
        <begin position="338"/>
        <end position="442"/>
    </location>
</feature>
<feature type="domain" description="Cadherin" evidence="14">
    <location>
        <begin position="4543"/>
        <end position="4640"/>
    </location>
</feature>
<evidence type="ECO:0000256" key="6">
    <source>
        <dbReference type="ARBA" id="ARBA00022737"/>
    </source>
</evidence>
<sequence>MLEYFSFSVVHSIELRGTLLVILNLQLYLPHHLDVLERERAARRTGSPGYREQHRAAILLFQRYGLLAEDCAIFWIYVKLNIANCLTDLCGICDLILQWEMSDRTMTRQVLLFISVLSLSSVHGQVSYSIPEEMAKGSLVGNIAQDLGLDIKRLTSGRARVHVGNSAEYIELNKERGVLLIKERIDREALCEQTTPCALHFQIIMEDPIEFYRITIEIIDINDNAPVFQRDSIKFEISESAVTGAKFVLERAFDSDIGINGLQSYSLNPTDHFVLKLHGQDDGSKKVEMVLQKPLDREKREQISLVLTAIDGGEPTMSGTVQIHVTVLDVNDNAPVFTQAIYKAGVVENSKRGTLLTTVRATDIDNGSNGLVTYSISSSKVGILDLFKINESNGEVRLIGKVDYETAKHYQIDIEAKDQGGLSDSSKLVVDIADVNDNNPLIDMIVHDPDSDNNGDVNCVLSENIPFTIKSTSTGFYSLVTDSDLDRERASEYNISVTCSDEGVPSLSSSVTLTLQISDVNDNAPVFERSSYEAYIIENNTPGLSIFTVKARDADWNQNARVSYILEDSSINGVPISSYVSVSADSGVIHAVRSFDYEQIKDFQFRVKAQDGGSPPLSSNVTVKIMIQDQNDNAPQVLYPVQTSSSLVAEMVPRSADVGYLVTKVVAVDVDSGQNAWLSYKLQKATDRALFEVGLQNGEIRTVRQVNDKDVMKQRLTVVVEDNGQPSRSATVNVNVAVADSFPEVLSEFTDFTHDKEYNDNLTLYLVLALAVVSFLFITCLVVIISVKIYRWRQSRILYHSNLPVIPYYPPRYADTLGTGTLQHVYNYEVCRTTDSRKSDCQFARPCSQNVLIMDPSSTGTMQRMQTKQNNPDEPDSPLEIIMENPIEFYQVTIEITDINDNAPVFKKDAMKFEISESAVIGAKFVLERAFDSDIGANGLQSYSLNPTEHFILKLQGQADGSKKISDVNDNAPVFERSSYEAYIIENNTPGLSIFTVKARDADWNQNARVSYILEDSSVNGVPISSYVSVSADSGVIHAVRSFDYEQIKYFQFSVKAQDGGSPPLSSNVSVKIMIQDQNDNAPQVLYPVQTSSSLVAEMVPRSADVGYLVTKVVAVDVDSGQNAWLSYKLQKATDRALFEVGLQNGEIRTVRQVNDKDAVKQRLTVVVEDNGQPSRSATVNVNVAVADSFPEVLSEFTDFTHEKEYNDNLTFYLVLALAVVSFMFITCLVVIISVKIYRWRQSRILYHSNLPVIPYYPPRYADTLGTGTLQHVYNYEVCRTTDSRKSDCQFARPCSQNVLIMDPSSTGTMQRIQNEQNILDEPDSPIEGQVSYSIPEEMAKGSLVGNIAQDLGLDIKRLKSGKARIYTGDSAEYIELNKERGVLLIKERVDREALCGQTTPCALDFQISLENPMELYPVTVEITDINDNAPSFKKAERRVEISESAVIGSKFVLEKAVDPDIGLNSLQTYSLKPTDNFILKLHSQADGSKKVEMVLQKPLDREKHEHMSLLLTALDGGKPQMSGTMQIHVTVLDANDNAPVFTKTIYTATITENSQKGTVVTTRSSYEAYIIENNTPGLSIFTVKARDADWNQNARVSYILEDSSVNGVPVSSYVSVSADINVNVAVADSFPEVLSEFTDFTHDKEYNDNLTFYLVLALAVVSFLFITCLVVIMSVKIYRWRQSRILYHSNLPVIPYYPPRYADTLGTGTLQHVYNYEVCRTTDSRKSDLHGQVSYSIPEEMATGSLIGNIAQDLGLDIKRLKSGKARIYTGDSAEYIELNKERGVLLIRERIDREALCRQTTPCALHFQIILENPMEFFRVTVEITDVNDNSPSFKKNERRFEISETAVTGSTFMLERAMDPDVDVNGLQTYILKPTANFQLKLKNQPDGSKKVEMVLQKPLDREKQEQISLVLTALDGGEPQLSGTVQIQVIVLDANDNAPIFTQEIYKATVVENSPKGTLMAKVSASDADKGSNSLVSYSFTDLFELDSDSGELRLIGQIDYEKAKHYQMFIEAMDEGGLSDSSKIIIDIIDVNDNSPVINIMSKSSSIAEDSSPNMVIAMINVNDPDSDHNGQVNCGINENIPFTIKSTSNRFYSLVTDSDLDRERVSEYNISVTCSDEGVPSLSSSVTLTLQISDVNDNAPVFERSSYEAYIIENNTPGLSIFTVKARDVDWNQNARVSYILEDSSVNGVPVSSYVSVSADSGIIHAVRSFDYEHIKLFQFRVKAQDGGSPPLSSNVTVKIMIQDQNDNAPQVLYPVQTSSSLVAEMVPRSADVGYLVTKVVAVDVDSGQNAWLSYKLQKVTDRALFEVGLQNGEIRTIRQVNDKDAVKQRLTVVVEDNGQPSRSAIVNVNVAVADSFPEVLSEFTDFTHDKEYNDNLTFYLVLALAVVSFLFITCLVVIISVKIYRWRQSRVLYHSNLPVIPYYPPRYADTLGTGTLQHVYNYEVCRTTDSRKSDCQFARPCSQNVLIMDPSSTGTMQRMQNEKNILDEPDSPLEVVHGQVSYSIPEEMAKGSLVGNIAQDLGLDIKRLKSGNARIYTGDSAEYIELNKERGVLLIKERIDREALCGQTTPCALDFQMILENPMELYTITIEITDINDNAPSFGKSEMKFEISEIAGTGARFMLERAVDSDVGVNGLQTYALKPTDHFKLQLKNQPDGSKKVEMVLQKPIDREEQEHIKLVLTAMDGGEPKMTGTLQIHVTVQDVNDNAPVFTQEIYKATVVENSPKGAVLTTVSASDADKWSNSLVTYSSSSGTAGVSDLFELDHDSGELKLIGHIDYEKQKHYQIFIEAKDQGGLSDSSKIIIDVSDMNDNSPVINLISKSSSIPEDSRPNTVIAMMSVNDPDAESNGKVHCGINENVPFTIKSTSNAFYSLVTDSDLNRERASEYNISVTCSDEGVPSLSSSVTLTLQISDVNDNAPVFERSSYEAYIIENNTPGLSIFTVKASDVDWNQNARVSYILEDSSVNGVPVSSYVSVSADSGVIHAVRSFDYEQIKDFQFRVKAQDGGSPPLSSNVTVKIMIQDQNDNAPQVLYPVQTSSSLVAEMVPRSADVGYLVTKVVAVDVDSGQNAWLSYKLQKATDRALFEVGLQNGEIRTIRQVTDKDVVKQRLTVVVEDNGQPSRSATVNVNVAVADSFPEVLSEFTDFTHDKEYNDNLTLYLVLALAVVSFFFIVSIIAIMSVKCYRWRRERMFYKSNGNLPVIPYYPPLYADVGGTGTLRHVYNYEVCGTTDSRKSDMKYVRPCSQSIISLDGTQTLPHAQRDTLINDNEANQKAIFFISAETNGIIQSSLRIIICVLFDIVEKMSDRTMTRQVLLFISVLSLSSVHGQVSYSIPEEMAKGSLIHNTAQDLGSDIKLHKSGVARIHTGDSVEHIELKKERGALLIKERLDSEALCGQITPSHIVVEQCCPNSRAFFSAPWSSLVGNIAQDLGLDIKRLKSGKARIYTGDSAEYIELNKERGVLLIKERIDREALCGQTTPCALHFQLILVDPMEFYSIVVEVTDVNDNSPVFKKSEMKFRISESAVTGAKFVLERAMDLDVDINGLQSYSLKPTDNFTLKLQTQPNGGKTVEMVLQKPLDREKQEHLSLMLTAIDGGEPQMSGTVQIHITVLDANDNAPVFTQGIYKATLRENSAKGTVVVSRSSYEAYIIENTTPGLSIFTVKARDADWNQNARVSYILEDSSINGVPISSYVSVSADSGVIHAVRSFDYEQIKDFQFRVKAQDGGSPPLSSNVTVKIMIQDQNDNAPQVLYPVQTSSSLVAEMVPRSADVGYLNGEIRTIRQVNDKDALKQRLVVVVEDNGQPSRSATVNVNVAVADSFPEVLSEFTDFTHDKEYNDNLTFYLVLALAVVSFLFITCLVVIMSVKIYRWRQSRILYHSNLPVIPYYPPRYADTLGTGTLQHVYNYEVCRTTDSRKSDCQFARPCSQNILIMDPSSTGTMQRMQNEQNILDEPESPIEVFPVTENTNTKIQSCHYLVPKCFIVDSVHGQVSYSIPEEMAKGSLVGNIAQDLGLDIKRLKSGKARIYTGDSAEYIELNKERGVLLIREKIDREALCGQTTPCALDFQIILENPMEFYSITIEVTDVNDNAPVFIKSEMKFRISESAVTGAKFALERAMDLDVDINGLQSYSLKPTDNFILKLQNQPDGGKTVEMVLQKPLDREKQEHLSLILTAIDGGEPQMSGTVQIHITVLDANDNAPVFTQGIYKASLRENSPKGTVLISVRASDSDQGSNSKIRYSISNSQDGNHELFEINEDDGGVRLVGNIDYEKARQYQIHVQASDDGGLTDSCKIMVDVVDENDNKPAINVMSKSSVISEDIKAGTVVTMINIQDPDSGENGNVQCAINENIPFIMKSTSVNFFTVVTDSDLDRERASEYNISVTCSDEGVPSLSSSVTLTLQISDVNDNAPVFERSLYEAYIIENNTPGLSIFTVNARDDDWNQNARVSYILEDSSVNGASISSYVSVSADSGVIQALRSFDYEQIKDFQFRVKAQDGGSPPLSSNVTVKIMIQDQNDNAPQVLYPVQTSSSLVAEMVPRSADVGYLVTKVVAVDMDSGQNAWLSYKLQKATDRALFEVGLQNGEIRTIRQINDKDTVKQRLTVVVEDNGQPSRSATVNVNVAVADSFPEVLSEFTDFTHDKEYNDNLTLYLVLALAVVSFFLLEKEPHAERTVRVTENVNHGYPELRLFCSKVVDLWHIFLGFFNTTKANGILQNYLRIITCAIFEKMSDKTMTRQVLLFLSVLSLSSVHGQVSYSIPEEMAKGSLIGNIAQDLGLDIKRLKSGKARIHTGESAEYIELNKERGVLLIREKIDRESLCGQTTPCALHSQIILENPMELFQITIEISDINDNAPSFKKNEKRFEISESAVIGSKFVLEKAGDADIGLNGLQSYSLKPTDNFALKLENQVDGSKKVEMVLQKPLDREKQEQVSLVLTAIDGGEPRLSGTVQIHVIVLDANDNAPVFTQPVYKATITENSPKGTYLTKVSASDADKGSNGEVSYSISNNMDSVSDMFHIHANGEVILVGKVDYEKAKHYQIDIEAIDNGGLSDSSKVIVDVIDINDNAPVISVLSKSSSTPEDSIQNTVIAMFSVHDPDSDSNGQVHCGINENIPFTIKSTSNGFYSLVTDSDLDRERASEYNISVTCSDEGVPSLSSSVTLTLQISDVNDNAPVFERSSYEAYIIENNTPGLSIFTVNARDADWNQNARVSYILEDSSVNGVPVSSYVSVSADSGVIHAVRSFDYEQIKDFQFRVKAQDGGSPPLSNNVTVKIMIQDQNDNAPQVLYPVQTGSSLMAEMVPRAADVGYLVTKVVAVDVDSGQNAWLSYKLQKATDRALFEVGLQNGEIRTIRQVNDKDAVKQRLTVVVEDNGHPSRSAIVNVNVAVADSFPEVLSEFTDFTHDKEYNDNLTFYLVLALAVVSFLFIVSIIAILSVKCYRWRRERMLYKSNGNLPVIPYYPPLYADVGGTGTLRQVYNYEVCGTADSRKSDMKYVRPYSQSIISLDGTQTLPNAQRDKRIIDDGDNQVRTSSAYIFFSSHQWRLISIKGVSLPVPISTTKNVSYKTSDEGKGF</sequence>
<feature type="domain" description="Cadherin" evidence="14">
    <location>
        <begin position="1322"/>
        <end position="1433"/>
    </location>
</feature>
<feature type="domain" description="Cadherin" evidence="14">
    <location>
        <begin position="122"/>
        <end position="228"/>
    </location>
</feature>
<feature type="domain" description="Cadherin" evidence="14">
    <location>
        <begin position="4971"/>
        <end position="5074"/>
    </location>
</feature>
<dbReference type="Pfam" id="PF08266">
    <property type="entry name" value="Cadherin_2"/>
    <property type="match status" value="8"/>
</dbReference>
<feature type="domain" description="Cadherin" evidence="14">
    <location>
        <begin position="2929"/>
        <end position="3038"/>
    </location>
</feature>
<feature type="domain" description="Cadherin" evidence="14">
    <location>
        <begin position="4100"/>
        <end position="4208"/>
    </location>
</feature>
<feature type="domain" description="Cadherin" evidence="14">
    <location>
        <begin position="1723"/>
        <end position="1836"/>
    </location>
</feature>
<dbReference type="PRINTS" id="PR00205">
    <property type="entry name" value="CADHERIN"/>
</dbReference>
<dbReference type="FunFam" id="2.60.40.60:FF:000129">
    <property type="entry name" value="protocadherin alpha-C2 isoform X1"/>
    <property type="match status" value="5"/>
</dbReference>
<evidence type="ECO:0000259" key="14">
    <source>
        <dbReference type="PROSITE" id="PS50268"/>
    </source>
</evidence>
<feature type="domain" description="Cadherin" evidence="14">
    <location>
        <begin position="4209"/>
        <end position="4313"/>
    </location>
</feature>
<feature type="domain" description="Cadherin" evidence="14">
    <location>
        <begin position="3053"/>
        <end position="3150"/>
    </location>
</feature>
<dbReference type="GO" id="GO:0007156">
    <property type="term" value="P:homophilic cell adhesion via plasma membrane adhesion molecules"/>
    <property type="evidence" value="ECO:0007669"/>
    <property type="project" value="InterPro"/>
</dbReference>
<feature type="domain" description="Cadherin" evidence="14">
    <location>
        <begin position="976"/>
        <end position="1085"/>
    </location>
</feature>
<keyword evidence="4 13" id="KW-0812">Transmembrane</keyword>
<feature type="domain" description="Cadherin" evidence="14">
    <location>
        <begin position="2824"/>
        <end position="2928"/>
    </location>
</feature>
<feature type="transmembrane region" description="Helical" evidence="13">
    <location>
        <begin position="5414"/>
        <end position="5439"/>
    </location>
</feature>
<dbReference type="FunFam" id="2.60.40.60:FF:000004">
    <property type="entry name" value="Protocadherin 1 gamma 2"/>
    <property type="match status" value="7"/>
</dbReference>
<evidence type="ECO:0000313" key="16">
    <source>
        <dbReference type="Proteomes" id="UP000193380"/>
    </source>
</evidence>
<feature type="transmembrane region" description="Helical" evidence="13">
    <location>
        <begin position="1210"/>
        <end position="1235"/>
    </location>
</feature>
<comment type="subcellular location">
    <subcellularLocation>
        <location evidence="2">Cell membrane</location>
        <topology evidence="2">Single-pass type I membrane protein</topology>
    </subcellularLocation>
</comment>
<feature type="domain" description="Cadherin" evidence="14">
    <location>
        <begin position="1946"/>
        <end position="2043"/>
    </location>
</feature>
<keyword evidence="8" id="KW-0130">Cell adhesion</keyword>
<feature type="domain" description="Cadherin" evidence="14">
    <location>
        <begin position="4314"/>
        <end position="4418"/>
    </location>
</feature>
<evidence type="ECO:0000256" key="5">
    <source>
        <dbReference type="ARBA" id="ARBA00022729"/>
    </source>
</evidence>
<feature type="transmembrane region" description="Helical" evidence="13">
    <location>
        <begin position="3847"/>
        <end position="3872"/>
    </location>
</feature>
<evidence type="ECO:0000256" key="8">
    <source>
        <dbReference type="ARBA" id="ARBA00022889"/>
    </source>
</evidence>
<dbReference type="FunFam" id="2.60.40.60:FF:000007">
    <property type="entry name" value="Protocadherin alpha 2"/>
    <property type="match status" value="7"/>
</dbReference>
<keyword evidence="5" id="KW-0732">Signal</keyword>
<dbReference type="InterPro" id="IPR013164">
    <property type="entry name" value="Cadherin_N"/>
</dbReference>
<dbReference type="FunFam" id="2.60.40.60:FF:000001">
    <property type="entry name" value="Protocadherin alpha 2"/>
    <property type="match status" value="7"/>
</dbReference>
<dbReference type="FunFam" id="2.60.40.60:FF:000002">
    <property type="entry name" value="Protocadherin alpha 2"/>
    <property type="match status" value="5"/>
</dbReference>
<feature type="domain" description="Cadherin" evidence="14">
    <location>
        <begin position="2273"/>
        <end position="2370"/>
    </location>
</feature>
<dbReference type="InterPro" id="IPR050174">
    <property type="entry name" value="Protocadherin/Cadherin-CA"/>
</dbReference>
<evidence type="ECO:0000256" key="2">
    <source>
        <dbReference type="ARBA" id="ARBA00004251"/>
    </source>
</evidence>
<dbReference type="PROSITE" id="PS50268">
    <property type="entry name" value="CADHERIN_2"/>
    <property type="match status" value="37"/>
</dbReference>
<dbReference type="PROSITE" id="PS00232">
    <property type="entry name" value="CADHERIN_1"/>
    <property type="match status" value="20"/>
</dbReference>
<evidence type="ECO:0000256" key="7">
    <source>
        <dbReference type="ARBA" id="ARBA00022837"/>
    </source>
</evidence>
<feature type="domain" description="Cadherin" evidence="14">
    <location>
        <begin position="1837"/>
        <end position="1945"/>
    </location>
</feature>
<evidence type="ECO:0000256" key="11">
    <source>
        <dbReference type="ARBA" id="ARBA00023180"/>
    </source>
</evidence>
<gene>
    <name evidence="15" type="ORF">GSONMT00057558001</name>
</gene>
<feature type="domain" description="Cadherin" evidence="14">
    <location>
        <begin position="2044"/>
        <end position="2148"/>
    </location>
</feature>
<dbReference type="SMART" id="SM00112">
    <property type="entry name" value="CA"/>
    <property type="match status" value="36"/>
</dbReference>
<feature type="domain" description="Cadherin" evidence="14">
    <location>
        <begin position="1434"/>
        <end position="1542"/>
    </location>
</feature>
<feature type="domain" description="Cadherin" evidence="14">
    <location>
        <begin position="2149"/>
        <end position="2258"/>
    </location>
</feature>
<dbReference type="EMBL" id="FR905142">
    <property type="protein sequence ID" value="CDQ76458.1"/>
    <property type="molecule type" value="Genomic_DNA"/>
</dbReference>
<dbReference type="PANTHER" id="PTHR24028">
    <property type="entry name" value="CADHERIN-87A"/>
    <property type="match status" value="1"/>
</dbReference>
<feature type="domain" description="Cadherin" evidence="14">
    <location>
        <begin position="3455"/>
        <end position="3518"/>
    </location>
</feature>
<feature type="transmembrane region" description="Helical" evidence="13">
    <location>
        <begin position="2383"/>
        <end position="2408"/>
    </location>
</feature>
<feature type="domain" description="Cadherin" evidence="14">
    <location>
        <begin position="3993"/>
        <end position="4099"/>
    </location>
</feature>
<evidence type="ECO:0000256" key="1">
    <source>
        <dbReference type="ARBA" id="ARBA00003436"/>
    </source>
</evidence>
<evidence type="ECO:0000313" key="15">
    <source>
        <dbReference type="EMBL" id="CDQ76458.1"/>
    </source>
</evidence>
<keyword evidence="7 12" id="KW-0106">Calcium</keyword>
<dbReference type="Gene3D" id="2.60.40.60">
    <property type="entry name" value="Cadherins"/>
    <property type="match status" value="40"/>
</dbReference>
<feature type="domain" description="Cadherin" evidence="14">
    <location>
        <begin position="528"/>
        <end position="637"/>
    </location>
</feature>
<feature type="domain" description="Cadherin" evidence="14">
    <location>
        <begin position="652"/>
        <end position="749"/>
    </location>
</feature>
<feature type="domain" description="Cadherin" evidence="14">
    <location>
        <begin position="4419"/>
        <end position="4528"/>
    </location>
</feature>
<proteinExistence type="predicted"/>
<feature type="domain" description="Cadherin" evidence="14">
    <location>
        <begin position="2610"/>
        <end position="2718"/>
    </location>
</feature>
<feature type="transmembrane region" description="Helical" evidence="13">
    <location>
        <begin position="762"/>
        <end position="787"/>
    </location>
</feature>
<evidence type="ECO:0000256" key="13">
    <source>
        <dbReference type="SAM" id="Phobius"/>
    </source>
</evidence>
<dbReference type="Pfam" id="PF16492">
    <property type="entry name" value="Cadherin_C_2"/>
    <property type="match status" value="7"/>
</dbReference>
<keyword evidence="11" id="KW-0325">Glycoprotein</keyword>
<evidence type="ECO:0000256" key="10">
    <source>
        <dbReference type="ARBA" id="ARBA00023136"/>
    </source>
</evidence>
<dbReference type="CDD" id="cd11304">
    <property type="entry name" value="Cadherin_repeat"/>
    <property type="match status" value="30"/>
</dbReference>
<dbReference type="SUPFAM" id="SSF49313">
    <property type="entry name" value="Cadherin-like"/>
    <property type="match status" value="37"/>
</dbReference>
<dbReference type="FunFam" id="2.60.40.60:FF:000006">
    <property type="entry name" value="Protocadherin alpha 2"/>
    <property type="match status" value="7"/>
</dbReference>
<feature type="domain" description="Cadherin" evidence="14">
    <location>
        <begin position="1100"/>
        <end position="1197"/>
    </location>
</feature>
<feature type="domain" description="Cadherin" evidence="14">
    <location>
        <begin position="3519"/>
        <end position="3627"/>
    </location>
</feature>
<dbReference type="PaxDb" id="8022-A0A060X9Z2"/>
<dbReference type="Proteomes" id="UP000193380">
    <property type="component" value="Unassembled WGS sequence"/>
</dbReference>
<feature type="domain" description="Cadherin" evidence="14">
    <location>
        <begin position="229"/>
        <end position="337"/>
    </location>
</feature>
<name>A0A060X9Z2_ONCMY</name>
<keyword evidence="9 13" id="KW-1133">Transmembrane helix</keyword>
<evidence type="ECO:0000256" key="9">
    <source>
        <dbReference type="ARBA" id="ARBA00022989"/>
    </source>
</evidence>
<evidence type="ECO:0000256" key="4">
    <source>
        <dbReference type="ARBA" id="ARBA00022692"/>
    </source>
</evidence>
<dbReference type="STRING" id="8022.A0A060X9Z2"/>
<keyword evidence="3" id="KW-1003">Cell membrane</keyword>
<feature type="domain" description="Cadherin" evidence="14">
    <location>
        <begin position="5075"/>
        <end position="5179"/>
    </location>
</feature>
<keyword evidence="10 13" id="KW-0472">Membrane</keyword>
<dbReference type="GO" id="GO:0005886">
    <property type="term" value="C:plasma membrane"/>
    <property type="evidence" value="ECO:0007669"/>
    <property type="project" value="UniProtKB-SubCell"/>
</dbReference>
<comment type="function">
    <text evidence="1">Potential calcium-dependent cell-adhesion protein. May be involved in the establishment and maintenance of specific neuronal connections in the brain.</text>
</comment>
<evidence type="ECO:0000256" key="3">
    <source>
        <dbReference type="ARBA" id="ARBA00022475"/>
    </source>
</evidence>
<dbReference type="InterPro" id="IPR002126">
    <property type="entry name" value="Cadherin-like_dom"/>
</dbReference>
<feature type="domain" description="Cadherin" evidence="14">
    <location>
        <begin position="448"/>
        <end position="527"/>
    </location>
</feature>
<feature type="domain" description="Cadherin" evidence="14">
    <location>
        <begin position="4862"/>
        <end position="4970"/>
    </location>
</feature>
<feature type="transmembrane region" description="Helical" evidence="13">
    <location>
        <begin position="3163"/>
        <end position="3188"/>
    </location>
</feature>
<dbReference type="InterPro" id="IPR020894">
    <property type="entry name" value="Cadherin_CS"/>
</dbReference>
<feature type="domain" description="Cadherin" evidence="14">
    <location>
        <begin position="4755"/>
        <end position="4861"/>
    </location>
</feature>
<feature type="domain" description="Cadherin" evidence="14">
    <location>
        <begin position="2719"/>
        <end position="2823"/>
    </location>
</feature>
<accession>A0A060X9Z2</accession>